<evidence type="ECO:0000313" key="6">
    <source>
        <dbReference type="Proteomes" id="UP000217311"/>
    </source>
</evidence>
<comment type="similarity">
    <text evidence="1">Belongs to the glycosyltransferase 2 family.</text>
</comment>
<accession>A0A290MLR9</accession>
<feature type="domain" description="Glycosyltransferase 2-like" evidence="4">
    <location>
        <begin position="10"/>
        <end position="170"/>
    </location>
</feature>
<dbReference type="InterPro" id="IPR050834">
    <property type="entry name" value="Glycosyltransf_2"/>
</dbReference>
<dbReference type="InterPro" id="IPR001173">
    <property type="entry name" value="Glyco_trans_2-like"/>
</dbReference>
<evidence type="ECO:0000256" key="1">
    <source>
        <dbReference type="ARBA" id="ARBA00006739"/>
    </source>
</evidence>
<dbReference type="GO" id="GO:0016757">
    <property type="term" value="F:glycosyltransferase activity"/>
    <property type="evidence" value="ECO:0007669"/>
    <property type="project" value="UniProtKB-KW"/>
</dbReference>
<keyword evidence="2" id="KW-0328">Glycosyltransferase</keyword>
<dbReference type="PANTHER" id="PTHR43685">
    <property type="entry name" value="GLYCOSYLTRANSFERASE"/>
    <property type="match status" value="1"/>
</dbReference>
<protein>
    <submittedName>
        <fullName evidence="5">Glycosyl transferase</fullName>
    </submittedName>
</protein>
<keyword evidence="3 5" id="KW-0808">Transferase</keyword>
<reference evidence="6" key="1">
    <citation type="submission" date="2017-09" db="EMBL/GenBank/DDBJ databases">
        <title>Genome evolution observed in wild isolates of Caulobacter crescentus.</title>
        <authorList>
            <person name="Ely B."/>
            <person name="Wilson K."/>
            <person name="Scott D."/>
        </authorList>
    </citation>
    <scope>NUCLEOTIDE SEQUENCE [LARGE SCALE GENOMIC DNA]</scope>
    <source>
        <strain evidence="6">CB13b1a</strain>
    </source>
</reference>
<evidence type="ECO:0000259" key="4">
    <source>
        <dbReference type="Pfam" id="PF00535"/>
    </source>
</evidence>
<dbReference type="Gene3D" id="3.90.550.10">
    <property type="entry name" value="Spore Coat Polysaccharide Biosynthesis Protein SpsA, Chain A"/>
    <property type="match status" value="1"/>
</dbReference>
<dbReference type="SUPFAM" id="SSF53448">
    <property type="entry name" value="Nucleotide-diphospho-sugar transferases"/>
    <property type="match status" value="1"/>
</dbReference>
<evidence type="ECO:0000313" key="5">
    <source>
        <dbReference type="EMBL" id="ATC33016.1"/>
    </source>
</evidence>
<proteinExistence type="inferred from homology"/>
<dbReference type="RefSeq" id="WP_096052407.1">
    <property type="nucleotide sequence ID" value="NZ_CP023315.3"/>
</dbReference>
<sequence>MSDEHLPRVTVITGYYNRGALLDRTLQSLLDQTYPNLEIIVFDDCSPDDTAERLKTYAARNDPRLKIIQHESNMGFTRGMINAIAQASGEYIAVQGSGDVSTPDRIAEQAAVLQRRPEVGAVGSHYDNVVEENGIVRLRTPNADDVTLETLAKGNVFTHGEVMYRRSVYDAAGGYRPEFRYCQDYDLWLRMIRLARFATVKKSLYKRFIQFEGVSYAPEKAAVQAQYFLTCQRMAVKDPEEQERMFAVLKEKGPDAIVPKTDPELQKRVLRNCLRLIAWGNAAQAERMAKNLNSGMQRSALAIIGRVFSSPLMSGPRDLVFKVLGIQAA</sequence>
<gene>
    <name evidence="5" type="ORF">CA606_12145</name>
</gene>
<dbReference type="Proteomes" id="UP000217311">
    <property type="component" value="Chromosome"/>
</dbReference>
<dbReference type="EMBL" id="CP023315">
    <property type="protein sequence ID" value="ATC33016.1"/>
    <property type="molecule type" value="Genomic_DNA"/>
</dbReference>
<dbReference type="InterPro" id="IPR029044">
    <property type="entry name" value="Nucleotide-diphossugar_trans"/>
</dbReference>
<dbReference type="AlphaFoldDB" id="A0A290MLR9"/>
<organism evidence="5 6">
    <name type="scientific">Caulobacter vibrioides</name>
    <name type="common">Caulobacter crescentus</name>
    <dbReference type="NCBI Taxonomy" id="155892"/>
    <lineage>
        <taxon>Bacteria</taxon>
        <taxon>Pseudomonadati</taxon>
        <taxon>Pseudomonadota</taxon>
        <taxon>Alphaproteobacteria</taxon>
        <taxon>Caulobacterales</taxon>
        <taxon>Caulobacteraceae</taxon>
        <taxon>Caulobacter</taxon>
    </lineage>
</organism>
<dbReference type="Pfam" id="PF00535">
    <property type="entry name" value="Glycos_transf_2"/>
    <property type="match status" value="1"/>
</dbReference>
<evidence type="ECO:0000256" key="2">
    <source>
        <dbReference type="ARBA" id="ARBA00022676"/>
    </source>
</evidence>
<evidence type="ECO:0000256" key="3">
    <source>
        <dbReference type="ARBA" id="ARBA00022679"/>
    </source>
</evidence>
<dbReference type="PANTHER" id="PTHR43685:SF5">
    <property type="entry name" value="GLYCOSYLTRANSFERASE EPSE-RELATED"/>
    <property type="match status" value="1"/>
</dbReference>
<name>A0A290MLR9_CAUVI</name>